<dbReference type="InterPro" id="IPR023234">
    <property type="entry name" value="NarG-like_domain"/>
</dbReference>
<keyword evidence="5" id="KW-0560">Oxidoreductase</keyword>
<comment type="subcellular location">
    <subcellularLocation>
        <location evidence="1">Cell membrane</location>
        <topology evidence="1">Multi-pass membrane protein</topology>
    </subcellularLocation>
</comment>
<keyword evidence="3 7" id="KW-0812">Transmembrane</keyword>
<feature type="transmembrane region" description="Helical" evidence="7">
    <location>
        <begin position="20"/>
        <end position="41"/>
    </location>
</feature>
<keyword evidence="2" id="KW-1003">Cell membrane</keyword>
<dbReference type="EMBL" id="MLJW01006667">
    <property type="protein sequence ID" value="OIQ66353.1"/>
    <property type="molecule type" value="Genomic_DNA"/>
</dbReference>
<evidence type="ECO:0000256" key="5">
    <source>
        <dbReference type="ARBA" id="ARBA00023002"/>
    </source>
</evidence>
<protein>
    <submittedName>
        <fullName evidence="9">Nitrate reductase gamma subunit</fullName>
    </submittedName>
</protein>
<keyword evidence="4 7" id="KW-1133">Transmembrane helix</keyword>
<evidence type="ECO:0000256" key="1">
    <source>
        <dbReference type="ARBA" id="ARBA00004651"/>
    </source>
</evidence>
<evidence type="ECO:0000256" key="4">
    <source>
        <dbReference type="ARBA" id="ARBA00022989"/>
    </source>
</evidence>
<feature type="domain" description="NarG-like" evidence="8">
    <location>
        <begin position="1"/>
        <end position="55"/>
    </location>
</feature>
<accession>A0A1J5P475</accession>
<dbReference type="InterPro" id="IPR036197">
    <property type="entry name" value="NarG-like_sf"/>
</dbReference>
<dbReference type="Gene3D" id="1.20.950.20">
    <property type="entry name" value="Transmembrane di-heme cytochromes, Chain C"/>
    <property type="match status" value="1"/>
</dbReference>
<dbReference type="SUPFAM" id="SSF103501">
    <property type="entry name" value="Respiratory nitrate reductase 1 gamma chain"/>
    <property type="match status" value="1"/>
</dbReference>
<gene>
    <name evidence="9" type="ORF">GALL_520800</name>
</gene>
<reference evidence="9" key="1">
    <citation type="submission" date="2016-10" db="EMBL/GenBank/DDBJ databases">
        <title>Sequence of Gallionella enrichment culture.</title>
        <authorList>
            <person name="Poehlein A."/>
            <person name="Muehling M."/>
            <person name="Daniel R."/>
        </authorList>
    </citation>
    <scope>NUCLEOTIDE SEQUENCE</scope>
</reference>
<name>A0A1J5P475_9ZZZZ</name>
<evidence type="ECO:0000313" key="9">
    <source>
        <dbReference type="EMBL" id="OIQ66353.1"/>
    </source>
</evidence>
<keyword evidence="6 7" id="KW-0472">Membrane</keyword>
<dbReference type="Pfam" id="PF02665">
    <property type="entry name" value="Nitrate_red_gam"/>
    <property type="match status" value="1"/>
</dbReference>
<dbReference type="AlphaFoldDB" id="A0A1J5P475"/>
<evidence type="ECO:0000256" key="2">
    <source>
        <dbReference type="ARBA" id="ARBA00022475"/>
    </source>
</evidence>
<evidence type="ECO:0000256" key="6">
    <source>
        <dbReference type="ARBA" id="ARBA00023136"/>
    </source>
</evidence>
<sequence>MLSPASDTMTGMPTLVQLHVISAFVLFGMIPFTRLIHFTVFPLNYTWRRWQQVIWNWNPKAIRESDSQSPGVRPRNN</sequence>
<dbReference type="GO" id="GO:0016491">
    <property type="term" value="F:oxidoreductase activity"/>
    <property type="evidence" value="ECO:0007669"/>
    <property type="project" value="UniProtKB-KW"/>
</dbReference>
<proteinExistence type="predicted"/>
<evidence type="ECO:0000256" key="7">
    <source>
        <dbReference type="SAM" id="Phobius"/>
    </source>
</evidence>
<comment type="caution">
    <text evidence="9">The sequence shown here is derived from an EMBL/GenBank/DDBJ whole genome shotgun (WGS) entry which is preliminary data.</text>
</comment>
<evidence type="ECO:0000256" key="3">
    <source>
        <dbReference type="ARBA" id="ARBA00022692"/>
    </source>
</evidence>
<organism evidence="9">
    <name type="scientific">mine drainage metagenome</name>
    <dbReference type="NCBI Taxonomy" id="410659"/>
    <lineage>
        <taxon>unclassified sequences</taxon>
        <taxon>metagenomes</taxon>
        <taxon>ecological metagenomes</taxon>
    </lineage>
</organism>
<dbReference type="GO" id="GO:0005886">
    <property type="term" value="C:plasma membrane"/>
    <property type="evidence" value="ECO:0007669"/>
    <property type="project" value="UniProtKB-SubCell"/>
</dbReference>
<evidence type="ECO:0000259" key="8">
    <source>
        <dbReference type="Pfam" id="PF02665"/>
    </source>
</evidence>